<keyword evidence="4" id="KW-0862">Zinc</keyword>
<reference evidence="7 8" key="1">
    <citation type="journal article" date="2019" name="Commun. Biol.">
        <title>The bagworm genome reveals a unique fibroin gene that provides high tensile strength.</title>
        <authorList>
            <person name="Kono N."/>
            <person name="Nakamura H."/>
            <person name="Ohtoshi R."/>
            <person name="Tomita M."/>
            <person name="Numata K."/>
            <person name="Arakawa K."/>
        </authorList>
    </citation>
    <scope>NUCLEOTIDE SEQUENCE [LARGE SCALE GENOMIC DNA]</scope>
</reference>
<evidence type="ECO:0000259" key="6">
    <source>
        <dbReference type="Pfam" id="PF05699"/>
    </source>
</evidence>
<sequence>MMLPYWNIQDEQLHCFIRDGGLNIVRAIHLADILNASCTVHQLQLCVRSAFETLEVKNLITKFKKISGHFSHSQIAQDELTKIQTDLTDILTNSSEGEEETENDSNNNSLMLWKLLINEYNKENRLKLDDEPLLWWKNNIKYKDVSPIVRSYLSAQSSSVPSEQLFNSAGLIYEPLRNRLEDILLFLSSPSPLIFASVKAKLVAFASASAFAKKASAITLFTIIEQLVSNALTKQIYIWRSEFFVAVKLFFVLLPSAERLSVTYDKKLRLKKLSVVSTHLCETMEK</sequence>
<dbReference type="InterPro" id="IPR008906">
    <property type="entry name" value="HATC_C_dom"/>
</dbReference>
<name>A0A4C1V2M6_EUMVA</name>
<evidence type="ECO:0000313" key="7">
    <source>
        <dbReference type="EMBL" id="GBP33031.1"/>
    </source>
</evidence>
<comment type="subcellular location">
    <subcellularLocation>
        <location evidence="1">Nucleus</location>
    </subcellularLocation>
</comment>
<dbReference type="PANTHER" id="PTHR46481">
    <property type="entry name" value="ZINC FINGER BED DOMAIN-CONTAINING PROTEIN 4"/>
    <property type="match status" value="1"/>
</dbReference>
<dbReference type="SUPFAM" id="SSF53098">
    <property type="entry name" value="Ribonuclease H-like"/>
    <property type="match status" value="1"/>
</dbReference>
<dbReference type="EMBL" id="BGZK01000268">
    <property type="protein sequence ID" value="GBP33031.1"/>
    <property type="molecule type" value="Genomic_DNA"/>
</dbReference>
<dbReference type="Pfam" id="PF05699">
    <property type="entry name" value="Dimer_Tnp_hAT"/>
    <property type="match status" value="1"/>
</dbReference>
<dbReference type="GO" id="GO:0046983">
    <property type="term" value="F:protein dimerization activity"/>
    <property type="evidence" value="ECO:0007669"/>
    <property type="project" value="InterPro"/>
</dbReference>
<evidence type="ECO:0000256" key="1">
    <source>
        <dbReference type="ARBA" id="ARBA00004123"/>
    </source>
</evidence>
<evidence type="ECO:0000256" key="4">
    <source>
        <dbReference type="ARBA" id="ARBA00022833"/>
    </source>
</evidence>
<organism evidence="7 8">
    <name type="scientific">Eumeta variegata</name>
    <name type="common">Bagworm moth</name>
    <name type="synonym">Eumeta japonica</name>
    <dbReference type="NCBI Taxonomy" id="151549"/>
    <lineage>
        <taxon>Eukaryota</taxon>
        <taxon>Metazoa</taxon>
        <taxon>Ecdysozoa</taxon>
        <taxon>Arthropoda</taxon>
        <taxon>Hexapoda</taxon>
        <taxon>Insecta</taxon>
        <taxon>Pterygota</taxon>
        <taxon>Neoptera</taxon>
        <taxon>Endopterygota</taxon>
        <taxon>Lepidoptera</taxon>
        <taxon>Glossata</taxon>
        <taxon>Ditrysia</taxon>
        <taxon>Tineoidea</taxon>
        <taxon>Psychidae</taxon>
        <taxon>Oiketicinae</taxon>
        <taxon>Eumeta</taxon>
    </lineage>
</organism>
<dbReference type="PANTHER" id="PTHR46481:SF10">
    <property type="entry name" value="ZINC FINGER BED DOMAIN-CONTAINING PROTEIN 39"/>
    <property type="match status" value="1"/>
</dbReference>
<dbReference type="GO" id="GO:0008270">
    <property type="term" value="F:zinc ion binding"/>
    <property type="evidence" value="ECO:0007669"/>
    <property type="project" value="UniProtKB-KW"/>
</dbReference>
<proteinExistence type="predicted"/>
<keyword evidence="3" id="KW-0863">Zinc-finger</keyword>
<dbReference type="AlphaFoldDB" id="A0A4C1V2M6"/>
<gene>
    <name evidence="7" type="ORF">EVAR_82871_1</name>
</gene>
<evidence type="ECO:0000256" key="5">
    <source>
        <dbReference type="ARBA" id="ARBA00023242"/>
    </source>
</evidence>
<dbReference type="InterPro" id="IPR052035">
    <property type="entry name" value="ZnF_BED_domain_contain"/>
</dbReference>
<keyword evidence="2" id="KW-0479">Metal-binding</keyword>
<evidence type="ECO:0000256" key="2">
    <source>
        <dbReference type="ARBA" id="ARBA00022723"/>
    </source>
</evidence>
<comment type="caution">
    <text evidence="7">The sequence shown here is derived from an EMBL/GenBank/DDBJ whole genome shotgun (WGS) entry which is preliminary data.</text>
</comment>
<keyword evidence="5" id="KW-0539">Nucleus</keyword>
<protein>
    <recommendedName>
        <fullName evidence="6">HAT C-terminal dimerisation domain-containing protein</fullName>
    </recommendedName>
</protein>
<dbReference type="OrthoDB" id="7699631at2759"/>
<dbReference type="GO" id="GO:0005634">
    <property type="term" value="C:nucleus"/>
    <property type="evidence" value="ECO:0007669"/>
    <property type="project" value="UniProtKB-SubCell"/>
</dbReference>
<dbReference type="Proteomes" id="UP000299102">
    <property type="component" value="Unassembled WGS sequence"/>
</dbReference>
<keyword evidence="8" id="KW-1185">Reference proteome</keyword>
<accession>A0A4C1V2M6</accession>
<evidence type="ECO:0000256" key="3">
    <source>
        <dbReference type="ARBA" id="ARBA00022771"/>
    </source>
</evidence>
<evidence type="ECO:0000313" key="8">
    <source>
        <dbReference type="Proteomes" id="UP000299102"/>
    </source>
</evidence>
<feature type="domain" description="HAT C-terminal dimerisation" evidence="6">
    <location>
        <begin position="118"/>
        <end position="181"/>
    </location>
</feature>
<dbReference type="InterPro" id="IPR012337">
    <property type="entry name" value="RNaseH-like_sf"/>
</dbReference>